<dbReference type="PRINTS" id="PR01590">
    <property type="entry name" value="HTHFIS"/>
</dbReference>
<proteinExistence type="predicted"/>
<dbReference type="Gene3D" id="1.10.10.60">
    <property type="entry name" value="Homeodomain-like"/>
    <property type="match status" value="1"/>
</dbReference>
<dbReference type="AlphaFoldDB" id="A0A3N2DZW6"/>
<evidence type="ECO:0000313" key="4">
    <source>
        <dbReference type="EMBL" id="ROS05192.1"/>
    </source>
</evidence>
<dbReference type="SMART" id="SM00448">
    <property type="entry name" value="REC"/>
    <property type="match status" value="1"/>
</dbReference>
<protein>
    <submittedName>
        <fullName evidence="4">Fis family two component transcriptional regulator</fullName>
    </submittedName>
</protein>
<organism evidence="4 5">
    <name type="scientific">Sinobacterium caligoides</name>
    <dbReference type="NCBI Taxonomy" id="933926"/>
    <lineage>
        <taxon>Bacteria</taxon>
        <taxon>Pseudomonadati</taxon>
        <taxon>Pseudomonadota</taxon>
        <taxon>Gammaproteobacteria</taxon>
        <taxon>Cellvibrionales</taxon>
        <taxon>Spongiibacteraceae</taxon>
        <taxon>Sinobacterium</taxon>
    </lineage>
</organism>
<keyword evidence="1 2" id="KW-0597">Phosphoprotein</keyword>
<evidence type="ECO:0000313" key="5">
    <source>
        <dbReference type="Proteomes" id="UP000275394"/>
    </source>
</evidence>
<dbReference type="GO" id="GO:0043565">
    <property type="term" value="F:sequence-specific DNA binding"/>
    <property type="evidence" value="ECO:0007669"/>
    <property type="project" value="InterPro"/>
</dbReference>
<dbReference type="InterPro" id="IPR002197">
    <property type="entry name" value="HTH_Fis"/>
</dbReference>
<dbReference type="RefSeq" id="WP_123711125.1">
    <property type="nucleotide sequence ID" value="NZ_RKHR01000003.1"/>
</dbReference>
<dbReference type="Pfam" id="PF02954">
    <property type="entry name" value="HTH_8"/>
    <property type="match status" value="1"/>
</dbReference>
<dbReference type="OrthoDB" id="9802426at2"/>
<reference evidence="4 5" key="1">
    <citation type="submission" date="2018-11" db="EMBL/GenBank/DDBJ databases">
        <title>Genomic Encyclopedia of Type Strains, Phase IV (KMG-IV): sequencing the most valuable type-strain genomes for metagenomic binning, comparative biology and taxonomic classification.</title>
        <authorList>
            <person name="Goeker M."/>
        </authorList>
    </citation>
    <scope>NUCLEOTIDE SEQUENCE [LARGE SCALE GENOMIC DNA]</scope>
    <source>
        <strain evidence="4 5">DSM 100316</strain>
    </source>
</reference>
<comment type="caution">
    <text evidence="4">The sequence shown here is derived from an EMBL/GenBank/DDBJ whole genome shotgun (WGS) entry which is preliminary data.</text>
</comment>
<dbReference type="SUPFAM" id="SSF52172">
    <property type="entry name" value="CheY-like"/>
    <property type="match status" value="1"/>
</dbReference>
<gene>
    <name evidence="4" type="ORF">EDC56_0721</name>
</gene>
<evidence type="ECO:0000256" key="1">
    <source>
        <dbReference type="ARBA" id="ARBA00022553"/>
    </source>
</evidence>
<feature type="modified residue" description="4-aspartylphosphate" evidence="2">
    <location>
        <position position="54"/>
    </location>
</feature>
<evidence type="ECO:0000256" key="2">
    <source>
        <dbReference type="PROSITE-ProRule" id="PRU00169"/>
    </source>
</evidence>
<dbReference type="PANTHER" id="PTHR44591:SF3">
    <property type="entry name" value="RESPONSE REGULATORY DOMAIN-CONTAINING PROTEIN"/>
    <property type="match status" value="1"/>
</dbReference>
<keyword evidence="5" id="KW-1185">Reference proteome</keyword>
<feature type="domain" description="Response regulatory" evidence="3">
    <location>
        <begin position="5"/>
        <end position="119"/>
    </location>
</feature>
<evidence type="ECO:0000259" key="3">
    <source>
        <dbReference type="PROSITE" id="PS50110"/>
    </source>
</evidence>
<dbReference type="PANTHER" id="PTHR44591">
    <property type="entry name" value="STRESS RESPONSE REGULATOR PROTEIN 1"/>
    <property type="match status" value="1"/>
</dbReference>
<dbReference type="EMBL" id="RKHR01000003">
    <property type="protein sequence ID" value="ROS05192.1"/>
    <property type="molecule type" value="Genomic_DNA"/>
</dbReference>
<dbReference type="Proteomes" id="UP000275394">
    <property type="component" value="Unassembled WGS sequence"/>
</dbReference>
<dbReference type="InterPro" id="IPR011006">
    <property type="entry name" value="CheY-like_superfamily"/>
</dbReference>
<accession>A0A3N2DZW6</accession>
<name>A0A3N2DZW6_9GAMM</name>
<dbReference type="InterPro" id="IPR001789">
    <property type="entry name" value="Sig_transdc_resp-reg_receiver"/>
</dbReference>
<dbReference type="GO" id="GO:0000160">
    <property type="term" value="P:phosphorelay signal transduction system"/>
    <property type="evidence" value="ECO:0007669"/>
    <property type="project" value="InterPro"/>
</dbReference>
<dbReference type="Gene3D" id="3.40.50.2300">
    <property type="match status" value="1"/>
</dbReference>
<dbReference type="InterPro" id="IPR050595">
    <property type="entry name" value="Bact_response_regulator"/>
</dbReference>
<dbReference type="PROSITE" id="PS50110">
    <property type="entry name" value="RESPONSE_REGULATORY"/>
    <property type="match status" value="1"/>
</dbReference>
<sequence length="177" mass="19746">MSDTDFLLVDDDSAFSQTMLRALTRKGHTANCCHNAKECLAMLTEKRYRYLLLDLKLGDDSGLQLIEPILEINPDILIVVLTGYSSIATAVQAIKLGAHNYLCKPTGSNDILNAFLGTEPQTTPLDHSHPTSVDRLQWEQIQRVLQDNGGNISATARLLGMHRRTLQRRLAKHPVKQ</sequence>
<dbReference type="Pfam" id="PF00072">
    <property type="entry name" value="Response_reg"/>
    <property type="match status" value="1"/>
</dbReference>